<dbReference type="PANTHER" id="PTHR45528:SF10">
    <property type="entry name" value="METHYL-ACCEPTING CHEMOTAXIS PROTEIN"/>
    <property type="match status" value="1"/>
</dbReference>
<dbReference type="PROSITE" id="PS50885">
    <property type="entry name" value="HAMP"/>
    <property type="match status" value="1"/>
</dbReference>
<dbReference type="SUPFAM" id="SSF55781">
    <property type="entry name" value="GAF domain-like"/>
    <property type="match status" value="1"/>
</dbReference>
<evidence type="ECO:0000256" key="8">
    <source>
        <dbReference type="SAM" id="Coils"/>
    </source>
</evidence>
<evidence type="ECO:0000256" key="4">
    <source>
        <dbReference type="ARBA" id="ARBA00022553"/>
    </source>
</evidence>
<evidence type="ECO:0000256" key="9">
    <source>
        <dbReference type="SAM" id="Phobius"/>
    </source>
</evidence>
<dbReference type="KEGG" id="fuv:JR347_01170"/>
<dbReference type="CDD" id="cd12912">
    <property type="entry name" value="PDC2_MCP_like"/>
    <property type="match status" value="1"/>
</dbReference>
<dbReference type="RefSeq" id="WP_205722237.1">
    <property type="nucleotide sequence ID" value="NZ_CP070608.1"/>
</dbReference>
<keyword evidence="9" id="KW-0812">Transmembrane</keyword>
<dbReference type="PANTHER" id="PTHR45528">
    <property type="entry name" value="SENSOR HISTIDINE KINASE CPXA"/>
    <property type="match status" value="1"/>
</dbReference>
<dbReference type="InterPro" id="IPR003018">
    <property type="entry name" value="GAF"/>
</dbReference>
<dbReference type="GO" id="GO:0005886">
    <property type="term" value="C:plasma membrane"/>
    <property type="evidence" value="ECO:0007669"/>
    <property type="project" value="TreeGrafter"/>
</dbReference>
<dbReference type="InterPro" id="IPR050398">
    <property type="entry name" value="HssS/ArlS-like"/>
</dbReference>
<dbReference type="EMBL" id="CP070608">
    <property type="protein sequence ID" value="QSE97728.1"/>
    <property type="molecule type" value="Genomic_DNA"/>
</dbReference>
<keyword evidence="7 9" id="KW-0472">Membrane</keyword>
<evidence type="ECO:0000256" key="6">
    <source>
        <dbReference type="ARBA" id="ARBA00022777"/>
    </source>
</evidence>
<dbReference type="Proteomes" id="UP000662783">
    <property type="component" value="Chromosome"/>
</dbReference>
<dbReference type="Pfam" id="PF13185">
    <property type="entry name" value="GAF_2"/>
    <property type="match status" value="1"/>
</dbReference>
<proteinExistence type="predicted"/>
<feature type="transmembrane region" description="Helical" evidence="9">
    <location>
        <begin position="316"/>
        <end position="337"/>
    </location>
</feature>
<sequence length="661" mass="75034">MTIKKKMMFFILGLTVVIYSITIGYTIYSLRDEAIEEAKKLADTYASDKANDIKAKLDEDMAITRAMTLIMQDYVDLPTDQREKMQFQLMKSILEQYPKYEAVWMSWQLEYIDSAWTKEYGRLSINCYWDNGTIKTSQERKDLNGFVLDGLYYRLLTEKVEVLTEPYEFDSYDINSGGTLLAVSPTKTLLDDDGTALGVMGIDMSLEEYSKMTTIEGYEHGYAFLASNNGTIVAHKNPEYSNKPLTVLDYYDDLDFNLMELVQTGGKKSFTIYSEELQDDAYVSIAPIPVGRSDAPWSVGIIVPYAEITGTINTTFWFMIVVAIVGLTLLTFVILRISNDIVSSLEKTSALLKDIARGDINMSNKLDVNSKNRLGQMSSSVNTLMDELNKKATFSKLIGEGNLDADFEVSSEDDVLGNSLLEMRNSLKHAKSEEEKRRWTNEGLAKFADILQSDSENLDALCSKIISNLVSYTKVIQGGIFLINDDDPSDKFIQLKGAYAYERKKWMDKRIEMDEGLVAQSMKEQSYIYLKEVPQDYVNITSGLGEAKPNVILIMPLMLNGEVFGAIELVSFNEIPTYQIEFLQKLAENIASTVSSAKINNTTKKLLEQSKIQAEDLQSQEEEMRQNMEELQATQEEMIRKEKEYVSKIEELERKLGNQKK</sequence>
<evidence type="ECO:0000256" key="5">
    <source>
        <dbReference type="ARBA" id="ARBA00022679"/>
    </source>
</evidence>
<dbReference type="SMART" id="SM00065">
    <property type="entry name" value="GAF"/>
    <property type="match status" value="1"/>
</dbReference>
<evidence type="ECO:0000313" key="11">
    <source>
        <dbReference type="EMBL" id="QSE97728.1"/>
    </source>
</evidence>
<dbReference type="Gene3D" id="3.30.450.40">
    <property type="match status" value="1"/>
</dbReference>
<dbReference type="CDD" id="cd12913">
    <property type="entry name" value="PDC1_MCP_like"/>
    <property type="match status" value="1"/>
</dbReference>
<gene>
    <name evidence="11" type="ORF">JR347_01170</name>
</gene>
<name>A0A974WLR2_9BACT</name>
<keyword evidence="6" id="KW-0418">Kinase</keyword>
<dbReference type="Gene3D" id="6.10.340.10">
    <property type="match status" value="1"/>
</dbReference>
<dbReference type="GO" id="GO:0000155">
    <property type="term" value="F:phosphorelay sensor kinase activity"/>
    <property type="evidence" value="ECO:0007669"/>
    <property type="project" value="TreeGrafter"/>
</dbReference>
<accession>A0A974WLR2</accession>
<dbReference type="EC" id="2.7.13.3" evidence="3"/>
<evidence type="ECO:0000256" key="3">
    <source>
        <dbReference type="ARBA" id="ARBA00012438"/>
    </source>
</evidence>
<protein>
    <recommendedName>
        <fullName evidence="3">histidine kinase</fullName>
        <ecNumber evidence="3">2.7.13.3</ecNumber>
    </recommendedName>
</protein>
<evidence type="ECO:0000256" key="1">
    <source>
        <dbReference type="ARBA" id="ARBA00000085"/>
    </source>
</evidence>
<evidence type="ECO:0000256" key="7">
    <source>
        <dbReference type="ARBA" id="ARBA00023136"/>
    </source>
</evidence>
<comment type="catalytic activity">
    <reaction evidence="1">
        <text>ATP + protein L-histidine = ADP + protein N-phospho-L-histidine.</text>
        <dbReference type="EC" id="2.7.13.3"/>
    </reaction>
</comment>
<keyword evidence="12" id="KW-1185">Reference proteome</keyword>
<dbReference type="InterPro" id="IPR003660">
    <property type="entry name" value="HAMP_dom"/>
</dbReference>
<evidence type="ECO:0000313" key="12">
    <source>
        <dbReference type="Proteomes" id="UP000662783"/>
    </source>
</evidence>
<keyword evidence="5" id="KW-0808">Transferase</keyword>
<reference evidence="11" key="1">
    <citation type="submission" date="2021-02" db="EMBL/GenBank/DDBJ databases">
        <title>Fulvivirga sp. S481 isolated from sea water.</title>
        <authorList>
            <person name="Bae S.S."/>
            <person name="Baek K."/>
        </authorList>
    </citation>
    <scope>NUCLEOTIDE SEQUENCE</scope>
    <source>
        <strain evidence="11">S481</strain>
    </source>
</reference>
<dbReference type="Gene3D" id="3.30.450.20">
    <property type="entry name" value="PAS domain"/>
    <property type="match status" value="2"/>
</dbReference>
<feature type="transmembrane region" description="Helical" evidence="9">
    <location>
        <begin position="7"/>
        <end position="28"/>
    </location>
</feature>
<keyword evidence="4" id="KW-0597">Phosphoprotein</keyword>
<evidence type="ECO:0000259" key="10">
    <source>
        <dbReference type="PROSITE" id="PS50885"/>
    </source>
</evidence>
<comment type="subcellular location">
    <subcellularLocation>
        <location evidence="2">Membrane</location>
        <topology evidence="2">Multi-pass membrane protein</topology>
    </subcellularLocation>
</comment>
<organism evidence="11 12">
    <name type="scientific">Fulvivirga lutea</name>
    <dbReference type="NCBI Taxonomy" id="2810512"/>
    <lineage>
        <taxon>Bacteria</taxon>
        <taxon>Pseudomonadati</taxon>
        <taxon>Bacteroidota</taxon>
        <taxon>Cytophagia</taxon>
        <taxon>Cytophagales</taxon>
        <taxon>Fulvivirgaceae</taxon>
        <taxon>Fulvivirga</taxon>
    </lineage>
</organism>
<dbReference type="InterPro" id="IPR029016">
    <property type="entry name" value="GAF-like_dom_sf"/>
</dbReference>
<keyword evidence="9" id="KW-1133">Transmembrane helix</keyword>
<feature type="coiled-coil region" evidence="8">
    <location>
        <begin position="600"/>
        <end position="655"/>
    </location>
</feature>
<evidence type="ECO:0000256" key="2">
    <source>
        <dbReference type="ARBA" id="ARBA00004141"/>
    </source>
</evidence>
<feature type="domain" description="HAMP" evidence="10">
    <location>
        <begin position="339"/>
        <end position="393"/>
    </location>
</feature>
<dbReference type="AlphaFoldDB" id="A0A974WLR2"/>
<keyword evidence="8" id="KW-0175">Coiled coil</keyword>